<protein>
    <submittedName>
        <fullName evidence="1">Uncharacterized protein</fullName>
    </submittedName>
</protein>
<evidence type="ECO:0000313" key="1">
    <source>
        <dbReference type="EMBL" id="MDE1657204.1"/>
    </source>
</evidence>
<gene>
    <name evidence="1" type="ORF">PWJ81_09010</name>
</gene>
<dbReference type="EMBL" id="JARBHI010000030">
    <property type="protein sequence ID" value="MDE1657204.1"/>
    <property type="molecule type" value="Genomic_DNA"/>
</dbReference>
<dbReference type="Proteomes" id="UP001219297">
    <property type="component" value="Unassembled WGS sequence"/>
</dbReference>
<reference evidence="1 2" key="1">
    <citation type="submission" date="2023-02" db="EMBL/GenBank/DDBJ databases">
        <title>Defining the Infant Male Urobiome and Moving Towards Mechanisms in Urobiome Research.</title>
        <authorList>
            <person name="Reasoner S."/>
            <person name="Flores V."/>
            <person name="Van Horn G."/>
            <person name="Morales G."/>
            <person name="Peard L."/>
            <person name="Abelson B."/>
            <person name="Manuel C."/>
            <person name="Lee J."/>
            <person name="Baker B."/>
            <person name="Williams T."/>
            <person name="Schmitz J."/>
            <person name="Clayton D."/>
            <person name="Hadjifrangiskou M."/>
        </authorList>
    </citation>
    <scope>NUCLEOTIDE SEQUENCE [LARGE SCALE GENOMIC DNA]</scope>
    <source>
        <strain evidence="1 2">AS1053</strain>
    </source>
</reference>
<accession>A0ABT5V8E6</accession>
<organism evidence="1 2">
    <name type="scientific">Actinotignum sanguinis</name>
    <dbReference type="NCBI Taxonomy" id="1445614"/>
    <lineage>
        <taxon>Bacteria</taxon>
        <taxon>Bacillati</taxon>
        <taxon>Actinomycetota</taxon>
        <taxon>Actinomycetes</taxon>
        <taxon>Actinomycetales</taxon>
        <taxon>Actinomycetaceae</taxon>
        <taxon>Actinotignum</taxon>
    </lineage>
</organism>
<sequence length="125" mass="14370">MRITKKELLRLLEENPTPISRGILAGDTRHSLKSTTANVELAQRYLESRAWEEAAKHLIENGTNEAVVDFYFMLEQTRKQLERTIRAFVDLQSDYDKRRRLPRTAEELLADKETAITAIGNGVAR</sequence>
<name>A0ABT5V8E6_9ACTO</name>
<keyword evidence="2" id="KW-1185">Reference proteome</keyword>
<evidence type="ECO:0000313" key="2">
    <source>
        <dbReference type="Proteomes" id="UP001219297"/>
    </source>
</evidence>
<dbReference type="RefSeq" id="WP_274736493.1">
    <property type="nucleotide sequence ID" value="NZ_CAUPIE010000010.1"/>
</dbReference>
<proteinExistence type="predicted"/>
<comment type="caution">
    <text evidence="1">The sequence shown here is derived from an EMBL/GenBank/DDBJ whole genome shotgun (WGS) entry which is preliminary data.</text>
</comment>